<dbReference type="EMBL" id="CP025096">
    <property type="protein sequence ID" value="AUD00550.1"/>
    <property type="molecule type" value="Genomic_DNA"/>
</dbReference>
<proteinExistence type="predicted"/>
<feature type="compositionally biased region" description="Basic and acidic residues" evidence="1">
    <location>
        <begin position="30"/>
        <end position="45"/>
    </location>
</feature>
<feature type="compositionally biased region" description="Low complexity" evidence="1">
    <location>
        <begin position="63"/>
        <end position="72"/>
    </location>
</feature>
<dbReference type="Proteomes" id="UP000232883">
    <property type="component" value="Chromosome"/>
</dbReference>
<reference evidence="2 3" key="1">
    <citation type="submission" date="2017-11" db="EMBL/GenBank/DDBJ databases">
        <title>Taxonomic description and genome sequences of Spirosoma HA7 sp. nov., isolated from pollen microhabitat of Corylus avellana.</title>
        <authorList>
            <person name="Ambika Manirajan B."/>
            <person name="Suarez C."/>
            <person name="Ratering S."/>
            <person name="Geissler-Plaum R."/>
            <person name="Cardinale M."/>
            <person name="Sylvia S."/>
        </authorList>
    </citation>
    <scope>NUCLEOTIDE SEQUENCE [LARGE SCALE GENOMIC DNA]</scope>
    <source>
        <strain evidence="2 3">HA7</strain>
    </source>
</reference>
<name>A0A2K8YSG5_9BACT</name>
<keyword evidence="3" id="KW-1185">Reference proteome</keyword>
<evidence type="ECO:0000256" key="1">
    <source>
        <dbReference type="SAM" id="MobiDB-lite"/>
    </source>
</evidence>
<dbReference type="AlphaFoldDB" id="A0A2K8YSG5"/>
<protein>
    <submittedName>
        <fullName evidence="2">Uncharacterized protein</fullName>
    </submittedName>
</protein>
<accession>A0A2K8YSG5</accession>
<feature type="region of interest" description="Disordered" evidence="1">
    <location>
        <begin position="24"/>
        <end position="72"/>
    </location>
</feature>
<evidence type="ECO:0000313" key="2">
    <source>
        <dbReference type="EMBL" id="AUD00550.1"/>
    </source>
</evidence>
<sequence length="72" mass="8146">MELGSILQNKQSLLGFYRLNLNELSMPDTEQTKEIDQDSHTEETKTTVTQTNDTPDGEEKTTKTVTTEQKPS</sequence>
<gene>
    <name evidence="2" type="ORF">CWM47_01170</name>
</gene>
<organism evidence="2 3">
    <name type="scientific">Spirosoma pollinicola</name>
    <dbReference type="NCBI Taxonomy" id="2057025"/>
    <lineage>
        <taxon>Bacteria</taxon>
        <taxon>Pseudomonadati</taxon>
        <taxon>Bacteroidota</taxon>
        <taxon>Cytophagia</taxon>
        <taxon>Cytophagales</taxon>
        <taxon>Cytophagaceae</taxon>
        <taxon>Spirosoma</taxon>
    </lineage>
</organism>
<evidence type="ECO:0000313" key="3">
    <source>
        <dbReference type="Proteomes" id="UP000232883"/>
    </source>
</evidence>
<dbReference type="KEGG" id="spir:CWM47_01170"/>